<accession>A0A6A6C0Y4</accession>
<dbReference type="OrthoDB" id="7881616at2759"/>
<dbReference type="GeneID" id="54571965"/>
<dbReference type="Pfam" id="PF02615">
    <property type="entry name" value="Ldh_2"/>
    <property type="match status" value="1"/>
</dbReference>
<dbReference type="InterPro" id="IPR043143">
    <property type="entry name" value="Mal/L-sulf/L-lact_DH-like_NADP"/>
</dbReference>
<dbReference type="EMBL" id="ML993625">
    <property type="protein sequence ID" value="KAF2160625.1"/>
    <property type="molecule type" value="Genomic_DNA"/>
</dbReference>
<evidence type="ECO:0008006" key="5">
    <source>
        <dbReference type="Google" id="ProtNLM"/>
    </source>
</evidence>
<evidence type="ECO:0000256" key="2">
    <source>
        <dbReference type="ARBA" id="ARBA00023002"/>
    </source>
</evidence>
<proteinExistence type="inferred from homology"/>
<evidence type="ECO:0000313" key="4">
    <source>
        <dbReference type="Proteomes" id="UP000799537"/>
    </source>
</evidence>
<organism evidence="3 4">
    <name type="scientific">Zasmidium cellare ATCC 36951</name>
    <dbReference type="NCBI Taxonomy" id="1080233"/>
    <lineage>
        <taxon>Eukaryota</taxon>
        <taxon>Fungi</taxon>
        <taxon>Dikarya</taxon>
        <taxon>Ascomycota</taxon>
        <taxon>Pezizomycotina</taxon>
        <taxon>Dothideomycetes</taxon>
        <taxon>Dothideomycetidae</taxon>
        <taxon>Mycosphaerellales</taxon>
        <taxon>Mycosphaerellaceae</taxon>
        <taxon>Zasmidium</taxon>
    </lineage>
</organism>
<dbReference type="InterPro" id="IPR003767">
    <property type="entry name" value="Malate/L-lactate_DH-like"/>
</dbReference>
<dbReference type="AlphaFoldDB" id="A0A6A6C0Y4"/>
<protein>
    <recommendedName>
        <fullName evidence="5">Malate dehydrogenase</fullName>
    </recommendedName>
</protein>
<sequence length="342" mass="36296">MADNPILVDAIQAQEWASSLLQHAGVSSEHAKIVADSFVLADLRGVDTHGLSRLSIYIARVQAGSINPNPELKILQKTPVMASIDAQDTFGFVAAHVATNQCMKMAETFGVGITAVKNSGHIGMAATYAIQAMEHGYAAILFSNSSPAIAPWGSKEPLWGTNPLAVGFPGGAKGDFLLDIAARRGESIPEGWMLDGQGHPTTDAAEALKDGTVLPIGGAKGSGLAAVVDIFAGLLTGAAFAGSILNQREHLSKRSGQGQWIMVFKPDVLLDSKEEYLERMDTLLERVRSCDLAPGFAEVLTPGENSAKIQEERKRSGIPYKKADVDSLNELAVKIGYNVKFA</sequence>
<dbReference type="Proteomes" id="UP000799537">
    <property type="component" value="Unassembled WGS sequence"/>
</dbReference>
<dbReference type="PANTHER" id="PTHR11091:SF0">
    <property type="entry name" value="MALATE DEHYDROGENASE"/>
    <property type="match status" value="1"/>
</dbReference>
<dbReference type="InterPro" id="IPR036111">
    <property type="entry name" value="Mal/L-sulfo/L-lacto_DH-like_sf"/>
</dbReference>
<dbReference type="SUPFAM" id="SSF89733">
    <property type="entry name" value="L-sulfolactate dehydrogenase-like"/>
    <property type="match status" value="1"/>
</dbReference>
<name>A0A6A6C0Y4_ZASCE</name>
<evidence type="ECO:0000256" key="1">
    <source>
        <dbReference type="ARBA" id="ARBA00006056"/>
    </source>
</evidence>
<keyword evidence="2" id="KW-0560">Oxidoreductase</keyword>
<evidence type="ECO:0000313" key="3">
    <source>
        <dbReference type="EMBL" id="KAF2160625.1"/>
    </source>
</evidence>
<dbReference type="Gene3D" id="3.30.1370.60">
    <property type="entry name" value="Hypothetical oxidoreductase yiak, domain 2"/>
    <property type="match status" value="1"/>
</dbReference>
<reference evidence="3" key="1">
    <citation type="journal article" date="2020" name="Stud. Mycol.">
        <title>101 Dothideomycetes genomes: a test case for predicting lifestyles and emergence of pathogens.</title>
        <authorList>
            <person name="Haridas S."/>
            <person name="Albert R."/>
            <person name="Binder M."/>
            <person name="Bloem J."/>
            <person name="Labutti K."/>
            <person name="Salamov A."/>
            <person name="Andreopoulos B."/>
            <person name="Baker S."/>
            <person name="Barry K."/>
            <person name="Bills G."/>
            <person name="Bluhm B."/>
            <person name="Cannon C."/>
            <person name="Castanera R."/>
            <person name="Culley D."/>
            <person name="Daum C."/>
            <person name="Ezra D."/>
            <person name="Gonzalez J."/>
            <person name="Henrissat B."/>
            <person name="Kuo A."/>
            <person name="Liang C."/>
            <person name="Lipzen A."/>
            <person name="Lutzoni F."/>
            <person name="Magnuson J."/>
            <person name="Mondo S."/>
            <person name="Nolan M."/>
            <person name="Ohm R."/>
            <person name="Pangilinan J."/>
            <person name="Park H.-J."/>
            <person name="Ramirez L."/>
            <person name="Alfaro M."/>
            <person name="Sun H."/>
            <person name="Tritt A."/>
            <person name="Yoshinaga Y."/>
            <person name="Zwiers L.-H."/>
            <person name="Turgeon B."/>
            <person name="Goodwin S."/>
            <person name="Spatafora J."/>
            <person name="Crous P."/>
            <person name="Grigoriev I."/>
        </authorList>
    </citation>
    <scope>NUCLEOTIDE SEQUENCE</scope>
    <source>
        <strain evidence="3">ATCC 36951</strain>
    </source>
</reference>
<gene>
    <name evidence="3" type="ORF">M409DRAFT_70363</name>
</gene>
<dbReference type="InterPro" id="IPR043144">
    <property type="entry name" value="Mal/L-sulf/L-lact_DH-like_ah"/>
</dbReference>
<comment type="similarity">
    <text evidence="1">Belongs to the LDH2/MDH2 oxidoreductase family.</text>
</comment>
<dbReference type="PANTHER" id="PTHR11091">
    <property type="entry name" value="OXIDOREDUCTASE-RELATED"/>
    <property type="match status" value="1"/>
</dbReference>
<dbReference type="RefSeq" id="XP_033661514.1">
    <property type="nucleotide sequence ID" value="XM_033818693.1"/>
</dbReference>
<dbReference type="Gene3D" id="1.10.1530.10">
    <property type="match status" value="1"/>
</dbReference>
<keyword evidence="4" id="KW-1185">Reference proteome</keyword>
<dbReference type="GO" id="GO:0016491">
    <property type="term" value="F:oxidoreductase activity"/>
    <property type="evidence" value="ECO:0007669"/>
    <property type="project" value="UniProtKB-KW"/>
</dbReference>